<proteinExistence type="inferred from homology"/>
<gene>
    <name evidence="3" type="ORF">ZOSMA_120G00520</name>
</gene>
<organism evidence="3 4">
    <name type="scientific">Zostera marina</name>
    <name type="common">Eelgrass</name>
    <dbReference type="NCBI Taxonomy" id="29655"/>
    <lineage>
        <taxon>Eukaryota</taxon>
        <taxon>Viridiplantae</taxon>
        <taxon>Streptophyta</taxon>
        <taxon>Embryophyta</taxon>
        <taxon>Tracheophyta</taxon>
        <taxon>Spermatophyta</taxon>
        <taxon>Magnoliopsida</taxon>
        <taxon>Liliopsida</taxon>
        <taxon>Zosteraceae</taxon>
        <taxon>Zostera</taxon>
    </lineage>
</organism>
<evidence type="ECO:0000313" key="4">
    <source>
        <dbReference type="Proteomes" id="UP000036987"/>
    </source>
</evidence>
<keyword evidence="4" id="KW-1185">Reference proteome</keyword>
<dbReference type="InterPro" id="IPR031615">
    <property type="entry name" value="Zfn-C6H2"/>
</dbReference>
<dbReference type="AlphaFoldDB" id="A0A0K9Q0X4"/>
<keyword evidence="1" id="KW-0863">Zinc-finger</keyword>
<keyword evidence="3" id="KW-0645">Protease</keyword>
<reference evidence="4" key="1">
    <citation type="journal article" date="2016" name="Nature">
        <title>The genome of the seagrass Zostera marina reveals angiosperm adaptation to the sea.</title>
        <authorList>
            <person name="Olsen J.L."/>
            <person name="Rouze P."/>
            <person name="Verhelst B."/>
            <person name="Lin Y.-C."/>
            <person name="Bayer T."/>
            <person name="Collen J."/>
            <person name="Dattolo E."/>
            <person name="De Paoli E."/>
            <person name="Dittami S."/>
            <person name="Maumus F."/>
            <person name="Michel G."/>
            <person name="Kersting A."/>
            <person name="Lauritano C."/>
            <person name="Lohaus R."/>
            <person name="Toepel M."/>
            <person name="Tonon T."/>
            <person name="Vanneste K."/>
            <person name="Amirebrahimi M."/>
            <person name="Brakel J."/>
            <person name="Bostroem C."/>
            <person name="Chovatia M."/>
            <person name="Grimwood J."/>
            <person name="Jenkins J.W."/>
            <person name="Jueterbock A."/>
            <person name="Mraz A."/>
            <person name="Stam W.T."/>
            <person name="Tice H."/>
            <person name="Bornberg-Bauer E."/>
            <person name="Green P.J."/>
            <person name="Pearson G.A."/>
            <person name="Procaccini G."/>
            <person name="Duarte C.M."/>
            <person name="Schmutz J."/>
            <person name="Reusch T.B.H."/>
            <person name="Van de Peer Y."/>
        </authorList>
    </citation>
    <scope>NUCLEOTIDE SEQUENCE [LARGE SCALE GENOMIC DNA]</scope>
    <source>
        <strain evidence="4">cv. Finnish</strain>
    </source>
</reference>
<dbReference type="GO" id="GO:0004177">
    <property type="term" value="F:aminopeptidase activity"/>
    <property type="evidence" value="ECO:0007669"/>
    <property type="project" value="UniProtKB-KW"/>
</dbReference>
<keyword evidence="3" id="KW-0031">Aminopeptidase</keyword>
<comment type="similarity">
    <text evidence="1">Belongs to the peptidase M24A family. Methionine aminopeptidase type 1 subfamily.</text>
</comment>
<keyword evidence="1" id="KW-0479">Metal-binding</keyword>
<dbReference type="OrthoDB" id="3209743at2759"/>
<dbReference type="Gene3D" id="6.10.140.2220">
    <property type="match status" value="1"/>
</dbReference>
<feature type="non-terminal residue" evidence="3">
    <location>
        <position position="123"/>
    </location>
</feature>
<dbReference type="PANTHER" id="PTHR43330:SF7">
    <property type="entry name" value="METHIONINE AMINOPEPTIDASE 1"/>
    <property type="match status" value="1"/>
</dbReference>
<dbReference type="GO" id="GO:0008270">
    <property type="term" value="F:zinc ion binding"/>
    <property type="evidence" value="ECO:0007669"/>
    <property type="project" value="UniProtKB-KW"/>
</dbReference>
<dbReference type="Proteomes" id="UP000036987">
    <property type="component" value="Unassembled WGS sequence"/>
</dbReference>
<accession>A0A0K9Q0X4</accession>
<comment type="caution">
    <text evidence="3">The sequence shown here is derived from an EMBL/GenBank/DDBJ whole genome shotgun (WGS) entry which is preliminary data.</text>
</comment>
<name>A0A0K9Q0X4_ZOSMR</name>
<dbReference type="PROSITE" id="PS52013">
    <property type="entry name" value="ZF_C6H2"/>
    <property type="match status" value="1"/>
</dbReference>
<dbReference type="EMBL" id="LFYR01000223">
    <property type="protein sequence ID" value="KMZ74958.1"/>
    <property type="molecule type" value="Genomic_DNA"/>
</dbReference>
<sequence length="123" mass="13586">MDGDTKESAALLSCVRCGKTAQLQCPKCLDLKLPREGAAFCTQDCFKASWSSHKAIHTKSVSSSKLSANSLALQDGWLYCSKKGRSRTAKLPHFDWTGSLRPFPISKQRLVPDSIEKPDWALD</sequence>
<feature type="domain" description="C6H2-type" evidence="2">
    <location>
        <begin position="11"/>
        <end position="64"/>
    </location>
</feature>
<keyword evidence="3" id="KW-0378">Hydrolase</keyword>
<evidence type="ECO:0000259" key="2">
    <source>
        <dbReference type="PROSITE" id="PS52013"/>
    </source>
</evidence>
<dbReference type="Pfam" id="PF15801">
    <property type="entry name" value="zf-C6H2"/>
    <property type="match status" value="1"/>
</dbReference>
<keyword evidence="1" id="KW-0862">Zinc</keyword>
<dbReference type="PANTHER" id="PTHR43330">
    <property type="entry name" value="METHIONINE AMINOPEPTIDASE"/>
    <property type="match status" value="1"/>
</dbReference>
<protein>
    <submittedName>
        <fullName evidence="3">Methionine aminopeptidase 1A</fullName>
    </submittedName>
</protein>
<evidence type="ECO:0000256" key="1">
    <source>
        <dbReference type="PROSITE-ProRule" id="PRU01357"/>
    </source>
</evidence>
<evidence type="ECO:0000313" key="3">
    <source>
        <dbReference type="EMBL" id="KMZ74958.1"/>
    </source>
</evidence>